<reference evidence="2 3" key="1">
    <citation type="submission" date="2017-11" db="EMBL/GenBank/DDBJ databases">
        <title>De-novo sequencing of pomegranate (Punica granatum L.) genome.</title>
        <authorList>
            <person name="Akparov Z."/>
            <person name="Amiraslanov A."/>
            <person name="Hajiyeva S."/>
            <person name="Abbasov M."/>
            <person name="Kaur K."/>
            <person name="Hamwieh A."/>
            <person name="Solovyev V."/>
            <person name="Salamov A."/>
            <person name="Braich B."/>
            <person name="Kosarev P."/>
            <person name="Mahmoud A."/>
            <person name="Hajiyev E."/>
            <person name="Babayeva S."/>
            <person name="Izzatullayeva V."/>
            <person name="Mammadov A."/>
            <person name="Mammadov A."/>
            <person name="Sharifova S."/>
            <person name="Ojaghi J."/>
            <person name="Eynullazada K."/>
            <person name="Bayramov B."/>
            <person name="Abdulazimova A."/>
            <person name="Shahmuradov I."/>
        </authorList>
    </citation>
    <scope>NUCLEOTIDE SEQUENCE [LARGE SCALE GENOMIC DNA]</scope>
    <source>
        <strain evidence="3">cv. AG2017</strain>
        <tissue evidence="2">Leaf</tissue>
    </source>
</reference>
<dbReference type="Proteomes" id="UP000233551">
    <property type="component" value="Unassembled WGS sequence"/>
</dbReference>
<dbReference type="EMBL" id="PGOL01000059">
    <property type="protein sequence ID" value="PKI78190.1"/>
    <property type="molecule type" value="Genomic_DNA"/>
</dbReference>
<name>A0A2I0LBX6_PUNGR</name>
<organism evidence="2 3">
    <name type="scientific">Punica granatum</name>
    <name type="common">Pomegranate</name>
    <dbReference type="NCBI Taxonomy" id="22663"/>
    <lineage>
        <taxon>Eukaryota</taxon>
        <taxon>Viridiplantae</taxon>
        <taxon>Streptophyta</taxon>
        <taxon>Embryophyta</taxon>
        <taxon>Tracheophyta</taxon>
        <taxon>Spermatophyta</taxon>
        <taxon>Magnoliopsida</taxon>
        <taxon>eudicotyledons</taxon>
        <taxon>Gunneridae</taxon>
        <taxon>Pentapetalae</taxon>
        <taxon>rosids</taxon>
        <taxon>malvids</taxon>
        <taxon>Myrtales</taxon>
        <taxon>Lythraceae</taxon>
        <taxon>Punica</taxon>
    </lineage>
</organism>
<evidence type="ECO:0000313" key="3">
    <source>
        <dbReference type="Proteomes" id="UP000233551"/>
    </source>
</evidence>
<sequence length="145" mass="15461">MVVIGYAPPFDQFCCSNIVVIVPSVVVLNISALRVVVEAVKMASWRLYWPCSPSSSFCKEVHVMAISLSPPMVASSPYSVRSMAENGSNHGSSGETVAPNGLDQPWKTLVDLDALSNLLIQIKPHSQPSLSVLPALLAPSMAVLV</sequence>
<keyword evidence="1" id="KW-1133">Transmembrane helix</keyword>
<proteinExistence type="predicted"/>
<keyword evidence="3" id="KW-1185">Reference proteome</keyword>
<keyword evidence="1" id="KW-0472">Membrane</keyword>
<gene>
    <name evidence="2" type="ORF">CRG98_001425</name>
</gene>
<feature type="transmembrane region" description="Helical" evidence="1">
    <location>
        <begin position="18"/>
        <end position="37"/>
    </location>
</feature>
<evidence type="ECO:0000256" key="1">
    <source>
        <dbReference type="SAM" id="Phobius"/>
    </source>
</evidence>
<evidence type="ECO:0000313" key="2">
    <source>
        <dbReference type="EMBL" id="PKI78190.1"/>
    </source>
</evidence>
<comment type="caution">
    <text evidence="2">The sequence shown here is derived from an EMBL/GenBank/DDBJ whole genome shotgun (WGS) entry which is preliminary data.</text>
</comment>
<accession>A0A2I0LBX6</accession>
<keyword evidence="1" id="KW-0812">Transmembrane</keyword>
<dbReference type="AlphaFoldDB" id="A0A2I0LBX6"/>
<protein>
    <submittedName>
        <fullName evidence="2">Uncharacterized protein</fullName>
    </submittedName>
</protein>